<feature type="compositionally biased region" description="Acidic residues" evidence="3">
    <location>
        <begin position="354"/>
        <end position="365"/>
    </location>
</feature>
<organism evidence="5">
    <name type="scientific">Serpula lacrymans var. lacrymans (strain S7.3)</name>
    <name type="common">Dry rot fungus</name>
    <dbReference type="NCBI Taxonomy" id="936435"/>
    <lineage>
        <taxon>Eukaryota</taxon>
        <taxon>Fungi</taxon>
        <taxon>Dikarya</taxon>
        <taxon>Basidiomycota</taxon>
        <taxon>Agaricomycotina</taxon>
        <taxon>Agaricomycetes</taxon>
        <taxon>Agaricomycetidae</taxon>
        <taxon>Boletales</taxon>
        <taxon>Coniophorineae</taxon>
        <taxon>Serpulaceae</taxon>
        <taxon>Serpula</taxon>
    </lineage>
</organism>
<reference evidence="5" key="1">
    <citation type="journal article" date="2011" name="Science">
        <title>The plant cell wall-decomposing machinery underlies the functional diversity of forest fungi.</title>
        <authorList>
            <person name="Eastwood D.C."/>
            <person name="Floudas D."/>
            <person name="Binder M."/>
            <person name="Majcherczyk A."/>
            <person name="Schneider P."/>
            <person name="Aerts A."/>
            <person name="Asiegbu F.O."/>
            <person name="Baker S.E."/>
            <person name="Barry K."/>
            <person name="Bendiksby M."/>
            <person name="Blumentritt M."/>
            <person name="Coutinho P.M."/>
            <person name="Cullen D."/>
            <person name="de Vries R.P."/>
            <person name="Gathman A."/>
            <person name="Goodell B."/>
            <person name="Henrissat B."/>
            <person name="Ihrmark K."/>
            <person name="Kauserud H."/>
            <person name="Kohler A."/>
            <person name="LaButti K."/>
            <person name="Lapidus A."/>
            <person name="Lavin J.L."/>
            <person name="Lee Y.-H."/>
            <person name="Lindquist E."/>
            <person name="Lilly W."/>
            <person name="Lucas S."/>
            <person name="Morin E."/>
            <person name="Murat C."/>
            <person name="Oguiza J.A."/>
            <person name="Park J."/>
            <person name="Pisabarro A.G."/>
            <person name="Riley R."/>
            <person name="Rosling A."/>
            <person name="Salamov A."/>
            <person name="Schmidt O."/>
            <person name="Schmutz J."/>
            <person name="Skrede I."/>
            <person name="Stenlid J."/>
            <person name="Wiebenga A."/>
            <person name="Xie X."/>
            <person name="Kuees U."/>
            <person name="Hibbett D.S."/>
            <person name="Hoffmeister D."/>
            <person name="Hoegberg N."/>
            <person name="Martin F."/>
            <person name="Grigoriev I.V."/>
            <person name="Watkinson S.C."/>
        </authorList>
    </citation>
    <scope>NUCLEOTIDE SEQUENCE [LARGE SCALE GENOMIC DNA]</scope>
    <source>
        <strain evidence="5">strain S7.3</strain>
    </source>
</reference>
<dbReference type="Gene3D" id="1.25.40.10">
    <property type="entry name" value="Tetratricopeptide repeat domain"/>
    <property type="match status" value="1"/>
</dbReference>
<keyword evidence="1" id="KW-0677">Repeat</keyword>
<dbReference type="eggNOG" id="KOG0553">
    <property type="taxonomic scope" value="Eukaryota"/>
</dbReference>
<dbReference type="SMART" id="SM00028">
    <property type="entry name" value="TPR"/>
    <property type="match status" value="2"/>
</dbReference>
<name>F8QBA2_SERL3</name>
<dbReference type="GO" id="GO:0006620">
    <property type="term" value="P:post-translational protein targeting to endoplasmic reticulum membrane"/>
    <property type="evidence" value="ECO:0007669"/>
    <property type="project" value="TreeGrafter"/>
</dbReference>
<evidence type="ECO:0000313" key="5">
    <source>
        <dbReference type="Proteomes" id="UP000008063"/>
    </source>
</evidence>
<dbReference type="EMBL" id="GL945488">
    <property type="protein sequence ID" value="EGN94488.1"/>
    <property type="molecule type" value="Genomic_DNA"/>
</dbReference>
<dbReference type="HOGENOM" id="CLU_759024_0_0_1"/>
<keyword evidence="5" id="KW-1185">Reference proteome</keyword>
<dbReference type="PANTHER" id="PTHR45831">
    <property type="entry name" value="LD24721P"/>
    <property type="match status" value="1"/>
</dbReference>
<dbReference type="InterPro" id="IPR011990">
    <property type="entry name" value="TPR-like_helical_dom_sf"/>
</dbReference>
<dbReference type="SUPFAM" id="SSF48452">
    <property type="entry name" value="TPR-like"/>
    <property type="match status" value="1"/>
</dbReference>
<evidence type="ECO:0000313" key="4">
    <source>
        <dbReference type="EMBL" id="EGN94488.1"/>
    </source>
</evidence>
<dbReference type="STRING" id="936435.F8QBA2"/>
<keyword evidence="2" id="KW-0802">TPR repeat</keyword>
<evidence type="ECO:0000256" key="1">
    <source>
        <dbReference type="ARBA" id="ARBA00022737"/>
    </source>
</evidence>
<dbReference type="GO" id="GO:0072380">
    <property type="term" value="C:TRC complex"/>
    <property type="evidence" value="ECO:0007669"/>
    <property type="project" value="TreeGrafter"/>
</dbReference>
<feature type="region of interest" description="Disordered" evidence="3">
    <location>
        <begin position="342"/>
        <end position="365"/>
    </location>
</feature>
<dbReference type="Proteomes" id="UP000008063">
    <property type="component" value="Unassembled WGS sequence"/>
</dbReference>
<dbReference type="GO" id="GO:0016020">
    <property type="term" value="C:membrane"/>
    <property type="evidence" value="ECO:0007669"/>
    <property type="project" value="TreeGrafter"/>
</dbReference>
<dbReference type="InParanoid" id="F8QBA2"/>
<accession>F8QBA2</accession>
<dbReference type="InterPro" id="IPR019734">
    <property type="entry name" value="TPR_rpt"/>
</dbReference>
<evidence type="ECO:0000256" key="2">
    <source>
        <dbReference type="ARBA" id="ARBA00022803"/>
    </source>
</evidence>
<proteinExistence type="predicted"/>
<dbReference type="InterPro" id="IPR047150">
    <property type="entry name" value="SGT"/>
</dbReference>
<protein>
    <submittedName>
        <fullName evidence="4">Uncharacterized protein</fullName>
    </submittedName>
</protein>
<dbReference type="GO" id="GO:0060090">
    <property type="term" value="F:molecular adaptor activity"/>
    <property type="evidence" value="ECO:0007669"/>
    <property type="project" value="TreeGrafter"/>
</dbReference>
<dbReference type="PANTHER" id="PTHR45831:SF2">
    <property type="entry name" value="LD24721P"/>
    <property type="match status" value="1"/>
</dbReference>
<evidence type="ECO:0000256" key="3">
    <source>
        <dbReference type="SAM" id="MobiDB-lite"/>
    </source>
</evidence>
<sequence length="365" mass="42019">MSTPGYQSIAEVLKAEGNACHQKGLYSEAYSKYSDAIKKDGSNAILYANRAASALSMSWYLDAVRDAQEAVKIDPIYVKAWARLTKAYQITRHWKFPRLKKHLLVFHSYMPFLLSEDKRRKKERMAEQSNNVWAIMKASKMLINDFQQGVQIMRETKTTTAGDVTTGILWDYRVFFTDSWDWNEKLHEQVAFELHVNNGWRWDAEYPIHIREEACQRLKESGWDSLRPAIETTMHILNWHYFLALSVGRSTIWLFDCWIITPSTALMQALGAYWRGVATVHTTLPLCERINYLLGKNAWTIWEMMADTASFQVPTEQAVGFVIAVDAALRVGKVTMDHAVLPRGDDEKSATDNLDTESEDDSEWE</sequence>
<dbReference type="AlphaFoldDB" id="F8QBA2"/>
<gene>
    <name evidence="4" type="ORF">SERLA73DRAFT_155757</name>
</gene>